<name>A0A812W4R5_SYMPI</name>
<reference evidence="3" key="1">
    <citation type="submission" date="2021-02" db="EMBL/GenBank/DDBJ databases">
        <authorList>
            <person name="Dougan E. K."/>
            <person name="Rhodes N."/>
            <person name="Thang M."/>
            <person name="Chan C."/>
        </authorList>
    </citation>
    <scope>NUCLEOTIDE SEQUENCE</scope>
</reference>
<feature type="region of interest" description="Disordered" evidence="1">
    <location>
        <begin position="384"/>
        <end position="412"/>
    </location>
</feature>
<keyword evidence="4" id="KW-1185">Reference proteome</keyword>
<dbReference type="OrthoDB" id="446420at2759"/>
<sequence>MQLFVGGLVGILYMANVLQESIGFYATYLEILMMVIGALVAFAVNCWRNKVLSKTDLQRDLLAFEHQLQELHQNPQPQCARGQCRAITAGQLWDFFIFWQSYIFNRNMYYVVSNVVKPLTRPWKLSYAELAGSCCLQWFVSHYWGTPFCHFVDTIRKHAETLSDPSPVSWMLASYWICSFANNQWRVEEEVGMSWEQSSFYLALRSGSCQGTVMVFDNDALPLTRSWCLFELLQTAVLSRNEPTFEGLQICTPSGVMNQGQTNIELAVVISKKLADLNLRDAQASCLEDKHMIDRLVAAQPGGFEQVNTYLTQAVNAALQATALRFQEDLQHLHHRLASRSGAFHTGAPAEGREAFERRARTFPALLGRLSSVPTGKDRADFSGCAKSSLAGPHPAAEHHKTVEQSQASAKL</sequence>
<comment type="caution">
    <text evidence="3">The sequence shown here is derived from an EMBL/GenBank/DDBJ whole genome shotgun (WGS) entry which is preliminary data.</text>
</comment>
<dbReference type="AlphaFoldDB" id="A0A812W4R5"/>
<keyword evidence="2" id="KW-0812">Transmembrane</keyword>
<evidence type="ECO:0000256" key="1">
    <source>
        <dbReference type="SAM" id="MobiDB-lite"/>
    </source>
</evidence>
<protein>
    <submittedName>
        <fullName evidence="3">Uncharacterized protein</fullName>
    </submittedName>
</protein>
<feature type="transmembrane region" description="Helical" evidence="2">
    <location>
        <begin position="29"/>
        <end position="47"/>
    </location>
</feature>
<dbReference type="Proteomes" id="UP000649617">
    <property type="component" value="Unassembled WGS sequence"/>
</dbReference>
<accession>A0A812W4R5</accession>
<keyword evidence="2" id="KW-0472">Membrane</keyword>
<gene>
    <name evidence="3" type="ORF">SPIL2461_LOCUS17767</name>
</gene>
<keyword evidence="2" id="KW-1133">Transmembrane helix</keyword>
<evidence type="ECO:0000256" key="2">
    <source>
        <dbReference type="SAM" id="Phobius"/>
    </source>
</evidence>
<evidence type="ECO:0000313" key="4">
    <source>
        <dbReference type="Proteomes" id="UP000649617"/>
    </source>
</evidence>
<proteinExistence type="predicted"/>
<dbReference type="EMBL" id="CAJNIZ010043376">
    <property type="protein sequence ID" value="CAE7658377.1"/>
    <property type="molecule type" value="Genomic_DNA"/>
</dbReference>
<evidence type="ECO:0000313" key="3">
    <source>
        <dbReference type="EMBL" id="CAE7658377.1"/>
    </source>
</evidence>
<organism evidence="3 4">
    <name type="scientific">Symbiodinium pilosum</name>
    <name type="common">Dinoflagellate</name>
    <dbReference type="NCBI Taxonomy" id="2952"/>
    <lineage>
        <taxon>Eukaryota</taxon>
        <taxon>Sar</taxon>
        <taxon>Alveolata</taxon>
        <taxon>Dinophyceae</taxon>
        <taxon>Suessiales</taxon>
        <taxon>Symbiodiniaceae</taxon>
        <taxon>Symbiodinium</taxon>
    </lineage>
</organism>